<name>A0A084EVR8_9BACT</name>
<dbReference type="InterPro" id="IPR050130">
    <property type="entry name" value="ClpA_ClpB"/>
</dbReference>
<gene>
    <name evidence="4" type="primary">clpB</name>
    <name evidence="4" type="ORF">UDIV_7190</name>
</gene>
<protein>
    <submittedName>
        <fullName evidence="4">Chaperone protein ClpB</fullName>
    </submittedName>
</protein>
<dbReference type="GO" id="GO:0005737">
    <property type="term" value="C:cytoplasm"/>
    <property type="evidence" value="ECO:0007669"/>
    <property type="project" value="TreeGrafter"/>
</dbReference>
<evidence type="ECO:0000256" key="1">
    <source>
        <dbReference type="ARBA" id="ARBA00022741"/>
    </source>
</evidence>
<evidence type="ECO:0000259" key="3">
    <source>
        <dbReference type="SMART" id="SM00382"/>
    </source>
</evidence>
<accession>A0A084EVR8</accession>
<proteinExistence type="predicted"/>
<keyword evidence="5" id="KW-1185">Reference proteome</keyword>
<dbReference type="AlphaFoldDB" id="A0A084EVR8"/>
<evidence type="ECO:0000313" key="5">
    <source>
        <dbReference type="Proteomes" id="UP000028537"/>
    </source>
</evidence>
<dbReference type="SMART" id="SM00382">
    <property type="entry name" value="AAA"/>
    <property type="match status" value="1"/>
</dbReference>
<dbReference type="PANTHER" id="PTHR11638:SF18">
    <property type="entry name" value="HEAT SHOCK PROTEIN 104"/>
    <property type="match status" value="1"/>
</dbReference>
<comment type="caution">
    <text evidence="4">The sequence shown here is derived from an EMBL/GenBank/DDBJ whole genome shotgun (WGS) entry which is preliminary data.</text>
</comment>
<dbReference type="GO" id="GO:0034605">
    <property type="term" value="P:cellular response to heat"/>
    <property type="evidence" value="ECO:0007669"/>
    <property type="project" value="TreeGrafter"/>
</dbReference>
<dbReference type="Pfam" id="PF07724">
    <property type="entry name" value="AAA_2"/>
    <property type="match status" value="1"/>
</dbReference>
<dbReference type="eggNOG" id="COG0542">
    <property type="taxonomic scope" value="Bacteria"/>
</dbReference>
<evidence type="ECO:0000313" key="4">
    <source>
        <dbReference type="EMBL" id="KEZ22060.1"/>
    </source>
</evidence>
<dbReference type="Proteomes" id="UP000028537">
    <property type="component" value="Unassembled WGS sequence"/>
</dbReference>
<dbReference type="GO" id="GO:0016887">
    <property type="term" value="F:ATP hydrolysis activity"/>
    <property type="evidence" value="ECO:0007669"/>
    <property type="project" value="InterPro"/>
</dbReference>
<dbReference type="Gene3D" id="3.40.50.300">
    <property type="entry name" value="P-loop containing nucleotide triphosphate hydrolases"/>
    <property type="match status" value="1"/>
</dbReference>
<evidence type="ECO:0000256" key="2">
    <source>
        <dbReference type="ARBA" id="ARBA00022840"/>
    </source>
</evidence>
<dbReference type="InterPro" id="IPR003593">
    <property type="entry name" value="AAA+_ATPase"/>
</dbReference>
<dbReference type="GO" id="GO:0005524">
    <property type="term" value="F:ATP binding"/>
    <property type="evidence" value="ECO:0007669"/>
    <property type="project" value="UniProtKB-KW"/>
</dbReference>
<keyword evidence="2" id="KW-0067">ATP-binding</keyword>
<feature type="domain" description="AAA+ ATPase" evidence="3">
    <location>
        <begin position="381"/>
        <end position="536"/>
    </location>
</feature>
<organism evidence="4 5">
    <name type="scientific">Ureaplasma diversum NCTC 246</name>
    <dbReference type="NCBI Taxonomy" id="1188241"/>
    <lineage>
        <taxon>Bacteria</taxon>
        <taxon>Bacillati</taxon>
        <taxon>Mycoplasmatota</taxon>
        <taxon>Mycoplasmoidales</taxon>
        <taxon>Mycoplasmoidaceae</taxon>
        <taxon>Ureaplasma</taxon>
    </lineage>
</organism>
<dbReference type="PRINTS" id="PR00300">
    <property type="entry name" value="CLPPROTEASEA"/>
</dbReference>
<keyword evidence="1" id="KW-0547">Nucleotide-binding</keyword>
<dbReference type="InterPro" id="IPR027417">
    <property type="entry name" value="P-loop_NTPase"/>
</dbReference>
<sequence>MSFKATIVDQLKIRLLNKNILIIKGNTSDFVIPKILDLNIKKPAKEDDINNKLSKQTYLDSLIDFESKDILTFNQYLMHFLYQDPNFRFNEIFLYNSNWQEDADVVHGNIRVKKIKQNQIDESETDDGYEQSSLSLSDFNVGSMNNDSVLIVERLKQLIIEKISDPYYTKRTLFILDLADLFLSEKNQGFDLTQINSIIDLLTNEISSITHSFKPSNLKLILIVKNEQMFNSILFANNREVSTLNIPTPSLVEREAFFKLRGSTFSKLITKLETQKEINTAASITNGLTFRELLQLKDFADRWPYEIKDFKELYRLCFFEKKDSEWEKINDDSLAKFTEIFNSRVKGQEHVGKKIKETLIRSNVGLQGILQSSEVANNSKPKGILFLAGPTGVGKTESVKALSEFVFKDANQIIRFDMSEYNHEESDQKLLGAPPGYVGYEAGGTLTNAVIEKPFSIVLFDEIEKAHQKIFDKFLQILEDGRLTSSKGELVDFSETFIIFTSNIGASTMPKDGTNEKIIEHFKNEVDKHFKEKLNRPEILNRIGKSNIVPFNRIVDPTIKLDIIKSKIEKIKKFLLDKKSIKLEFDDNIEHYYQFVINNSDDNMGARALIIALEDDLVSIISNAIFKQNKDIQNKLANSEKGTFVVLNIECKHNTNNGTFAFKATIKD</sequence>
<dbReference type="EMBL" id="JFDP01000089">
    <property type="protein sequence ID" value="KEZ22060.1"/>
    <property type="molecule type" value="Genomic_DNA"/>
</dbReference>
<reference evidence="4 5" key="1">
    <citation type="submission" date="2014-02" db="EMBL/GenBank/DDBJ databases">
        <title>Genome sequence of Ureaplasma diversum strain 246.</title>
        <authorList>
            <person name="Sirand-Pugnet P."/>
            <person name="Breton M."/>
            <person name="Dordet-Frisoni E."/>
            <person name="Baranowski E."/>
            <person name="Barre A."/>
            <person name="Couture C."/>
            <person name="Dupuy V."/>
            <person name="Gaurivaud P."/>
            <person name="Jacob D."/>
            <person name="Lemaitre C."/>
            <person name="Manso-Silvan L."/>
            <person name="Nikolski M."/>
            <person name="Nouvel L.-X."/>
            <person name="Poumarat F."/>
            <person name="Tardy F."/>
            <person name="Thebault P."/>
            <person name="Theil S."/>
            <person name="Citti C."/>
            <person name="Thiaucourt F."/>
            <person name="Blanchard A."/>
        </authorList>
    </citation>
    <scope>NUCLEOTIDE SEQUENCE [LARGE SCALE GENOMIC DNA]</scope>
    <source>
        <strain evidence="4 5">NCTC 246</strain>
    </source>
</reference>
<dbReference type="CDD" id="cd19499">
    <property type="entry name" value="RecA-like_ClpB_Hsp104-like"/>
    <property type="match status" value="1"/>
</dbReference>
<dbReference type="SUPFAM" id="SSF52540">
    <property type="entry name" value="P-loop containing nucleoside triphosphate hydrolases"/>
    <property type="match status" value="1"/>
</dbReference>
<dbReference type="RefSeq" id="WP_051749546.1">
    <property type="nucleotide sequence ID" value="NZ_JFDP01000089.1"/>
</dbReference>
<dbReference type="InterPro" id="IPR003959">
    <property type="entry name" value="ATPase_AAA_core"/>
</dbReference>
<dbReference type="InterPro" id="IPR001270">
    <property type="entry name" value="ClpA/B"/>
</dbReference>
<dbReference type="PANTHER" id="PTHR11638">
    <property type="entry name" value="ATP-DEPENDENT CLP PROTEASE"/>
    <property type="match status" value="1"/>
</dbReference>